<dbReference type="EMBL" id="MT774383">
    <property type="protein sequence ID" value="QOR58792.1"/>
    <property type="molecule type" value="Genomic_DNA"/>
</dbReference>
<reference evidence="2 3" key="1">
    <citation type="submission" date="2020-07" db="EMBL/GenBank/DDBJ databases">
        <title>Taxonomic proposal: Crassvirales, a new order of highly abundant and diverse bacterial viruses.</title>
        <authorList>
            <person name="Shkoporov A.N."/>
            <person name="Stockdale S.R."/>
            <person name="Guerin E."/>
            <person name="Ross R.P."/>
            <person name="Hill C."/>
        </authorList>
    </citation>
    <scope>NUCLEOTIDE SEQUENCE [LARGE SCALE GENOMIC DNA]</scope>
</reference>
<evidence type="ECO:0000256" key="1">
    <source>
        <dbReference type="SAM" id="Phobius"/>
    </source>
</evidence>
<evidence type="ECO:0000313" key="3">
    <source>
        <dbReference type="Proteomes" id="UP000593979"/>
    </source>
</evidence>
<dbReference type="Proteomes" id="UP000593979">
    <property type="component" value="Segment"/>
</dbReference>
<organism evidence="2 3">
    <name type="scientific">uncultured phage cr11_1</name>
    <dbReference type="NCBI Taxonomy" id="2772067"/>
    <lineage>
        <taxon>Viruses</taxon>
        <taxon>Duplodnaviria</taxon>
        <taxon>Heunggongvirae</taxon>
        <taxon>Uroviricota</taxon>
        <taxon>Caudoviricetes</taxon>
        <taxon>Crassvirales</taxon>
        <taxon>Intestiviridae</taxon>
        <taxon>Crudevirinae</taxon>
        <taxon>Delmidovirus</taxon>
        <taxon>Delmidovirus splanchnicus</taxon>
    </lineage>
</organism>
<keyword evidence="1" id="KW-1133">Transmembrane helix</keyword>
<sequence>MELKKFWKYLAIGMVIAVVFGITLNVGWETVFINLVLGFGTAIGKGMRKDYEMKYAFLNYTIPMLIAGIITAVCISLSIA</sequence>
<proteinExistence type="predicted"/>
<keyword evidence="1" id="KW-0812">Transmembrane</keyword>
<feature type="transmembrane region" description="Helical" evidence="1">
    <location>
        <begin position="57"/>
        <end position="79"/>
    </location>
</feature>
<keyword evidence="3" id="KW-1185">Reference proteome</keyword>
<keyword evidence="1" id="KW-0472">Membrane</keyword>
<name>A0A7M1RY31_9CAUD</name>
<dbReference type="GeneID" id="65129273"/>
<feature type="transmembrane region" description="Helical" evidence="1">
    <location>
        <begin position="6"/>
        <end position="37"/>
    </location>
</feature>
<dbReference type="RefSeq" id="YP_010110950.1">
    <property type="nucleotide sequence ID" value="NC_055876.1"/>
</dbReference>
<protein>
    <submittedName>
        <fullName evidence="2">Uncharacterized protein</fullName>
    </submittedName>
</protein>
<dbReference type="KEGG" id="vg:65129273"/>
<accession>A0A7M1RY31</accession>
<evidence type="ECO:0000313" key="2">
    <source>
        <dbReference type="EMBL" id="QOR58792.1"/>
    </source>
</evidence>